<keyword evidence="6" id="KW-0436">Ligase</keyword>
<dbReference type="SUPFAM" id="SSF56235">
    <property type="entry name" value="N-terminal nucleophile aminohydrolases (Ntn hydrolases)"/>
    <property type="match status" value="1"/>
</dbReference>
<evidence type="ECO:0000256" key="2">
    <source>
        <dbReference type="ARBA" id="ARBA00012737"/>
    </source>
</evidence>
<sequence>MSADFGLHLDWTGHALPAGPLTRAALAQPFAVGPWRAQLSAVGVRPVVCPASDVVALLHGQVYGTPVAALPALYRQHGAALGRHIEGAYTLVLLDLRQGTVSVITDPSGSHKLYAAHDGDHVALATRADWAGFQPRPLDPAGVAAYLATGNMFGGLTLHAGVRALPRASVTTVERTRLHVQEYWSVSPGPLTGSVTEDLTRELAHLLRAATARRVAEAGPRVILSLSGGYDSRGLLSLLASGGPALQSFSYALGDQTRRSDTSVAARLAAQYGAQHTVIGAYGGDLPSTVRHNAQWGQGVTHFCDEADAWTQLGALRPTDVFTGEQAFELCSHPLKTVPEQLKNHYLTGFAPLAWLQGRIPADRYATLEGAWQAELDVITARTLNWEHPAQRDLMLMLDQHLPHVLLPWRERFAGHAARVHTPFLDTEVLNFLSRIPLPAMADKALFRAALLHLDPQLLRVPIAASQGYEPDWNAELIAQRAAVQAMADQPSRIDELLEPGLIAGLLDDLTLPSRRATLKGHVRSHLGRLRRTPLGTRLLGVPGLRIGTVDHATFLMRLLTLRAADAVVTAHPAHARRADPGVLNVLTAPAYTAPAGD</sequence>
<dbReference type="EMBL" id="BNAJ01000010">
    <property type="protein sequence ID" value="GHF55603.1"/>
    <property type="molecule type" value="Genomic_DNA"/>
</dbReference>
<evidence type="ECO:0000313" key="6">
    <source>
        <dbReference type="EMBL" id="MBB5377833.1"/>
    </source>
</evidence>
<dbReference type="EC" id="6.3.5.4" evidence="2"/>
<comment type="pathway">
    <text evidence="1">Amino-acid biosynthesis; L-asparagine biosynthesis; L-asparagine from L-aspartate (L-Gln route): step 1/1.</text>
</comment>
<organism evidence="6 7">
    <name type="scientific">Deinococcus metalli</name>
    <dbReference type="NCBI Taxonomy" id="1141878"/>
    <lineage>
        <taxon>Bacteria</taxon>
        <taxon>Thermotogati</taxon>
        <taxon>Deinococcota</taxon>
        <taxon>Deinococci</taxon>
        <taxon>Deinococcales</taxon>
        <taxon>Deinococcaceae</taxon>
        <taxon>Deinococcus</taxon>
    </lineage>
</organism>
<evidence type="ECO:0000259" key="4">
    <source>
        <dbReference type="Pfam" id="PF00733"/>
    </source>
</evidence>
<gene>
    <name evidence="5" type="ORF">GCM10017781_35000</name>
    <name evidence="6" type="ORF">HNQ07_003333</name>
</gene>
<evidence type="ECO:0000313" key="7">
    <source>
        <dbReference type="Proteomes" id="UP000539473"/>
    </source>
</evidence>
<feature type="domain" description="Asparagine synthetase" evidence="4">
    <location>
        <begin position="202"/>
        <end position="509"/>
    </location>
</feature>
<dbReference type="GO" id="GO:0006529">
    <property type="term" value="P:asparagine biosynthetic process"/>
    <property type="evidence" value="ECO:0007669"/>
    <property type="project" value="InterPro"/>
</dbReference>
<reference evidence="8" key="2">
    <citation type="journal article" date="2019" name="Int. J. Syst. Evol. Microbiol.">
        <title>The Global Catalogue of Microorganisms (GCM) 10K type strain sequencing project: providing services to taxonomists for standard genome sequencing and annotation.</title>
        <authorList>
            <consortium name="The Broad Institute Genomics Platform"/>
            <consortium name="The Broad Institute Genome Sequencing Center for Infectious Disease"/>
            <person name="Wu L."/>
            <person name="Ma J."/>
        </authorList>
    </citation>
    <scope>NUCLEOTIDE SEQUENCE [LARGE SCALE GENOMIC DNA]</scope>
    <source>
        <strain evidence="8">CGMCC 1.18437</strain>
    </source>
</reference>
<dbReference type="InterPro" id="IPR001962">
    <property type="entry name" value="Asn_synthase"/>
</dbReference>
<dbReference type="RefSeq" id="WP_184113762.1">
    <property type="nucleotide sequence ID" value="NZ_BNAJ01000010.1"/>
</dbReference>
<dbReference type="EMBL" id="JACHFK010000009">
    <property type="protein sequence ID" value="MBB5377833.1"/>
    <property type="molecule type" value="Genomic_DNA"/>
</dbReference>
<reference evidence="6 7" key="3">
    <citation type="submission" date="2020-08" db="EMBL/GenBank/DDBJ databases">
        <title>Genomic Encyclopedia of Type Strains, Phase IV (KMG-IV): sequencing the most valuable type-strain genomes for metagenomic binning, comparative biology and taxonomic classification.</title>
        <authorList>
            <person name="Goeker M."/>
        </authorList>
    </citation>
    <scope>NUCLEOTIDE SEQUENCE [LARGE SCALE GENOMIC DNA]</scope>
    <source>
        <strain evidence="6 7">DSM 27521</strain>
    </source>
</reference>
<dbReference type="Pfam" id="PF00733">
    <property type="entry name" value="Asn_synthase"/>
    <property type="match status" value="1"/>
</dbReference>
<dbReference type="InterPro" id="IPR051786">
    <property type="entry name" value="ASN_synthetase/amidase"/>
</dbReference>
<comment type="catalytic activity">
    <reaction evidence="3">
        <text>L-aspartate + L-glutamine + ATP + H2O = L-asparagine + L-glutamate + AMP + diphosphate + H(+)</text>
        <dbReference type="Rhea" id="RHEA:12228"/>
        <dbReference type="ChEBI" id="CHEBI:15377"/>
        <dbReference type="ChEBI" id="CHEBI:15378"/>
        <dbReference type="ChEBI" id="CHEBI:29985"/>
        <dbReference type="ChEBI" id="CHEBI:29991"/>
        <dbReference type="ChEBI" id="CHEBI:30616"/>
        <dbReference type="ChEBI" id="CHEBI:33019"/>
        <dbReference type="ChEBI" id="CHEBI:58048"/>
        <dbReference type="ChEBI" id="CHEBI:58359"/>
        <dbReference type="ChEBI" id="CHEBI:456215"/>
        <dbReference type="EC" id="6.3.5.4"/>
    </reaction>
</comment>
<dbReference type="Gene3D" id="3.40.50.620">
    <property type="entry name" value="HUPs"/>
    <property type="match status" value="1"/>
</dbReference>
<evidence type="ECO:0000313" key="8">
    <source>
        <dbReference type="Proteomes" id="UP000619376"/>
    </source>
</evidence>
<keyword evidence="8" id="KW-1185">Reference proteome</keyword>
<evidence type="ECO:0000313" key="5">
    <source>
        <dbReference type="EMBL" id="GHF55603.1"/>
    </source>
</evidence>
<reference evidence="5" key="1">
    <citation type="journal article" date="2014" name="Int. J. Syst. Evol. Microbiol.">
        <title>Complete genome of a new Firmicutes species belonging to the dominant human colonic microbiota ('Ruminococcus bicirculans') reveals two chromosomes and a selective capacity to utilize plant glucans.</title>
        <authorList>
            <consortium name="NISC Comparative Sequencing Program"/>
            <person name="Wegmann U."/>
            <person name="Louis P."/>
            <person name="Goesmann A."/>
            <person name="Henrissat B."/>
            <person name="Duncan S.H."/>
            <person name="Flint H.J."/>
        </authorList>
    </citation>
    <scope>NUCLEOTIDE SEQUENCE</scope>
    <source>
        <strain evidence="5">CGMCC 1.18437</strain>
    </source>
</reference>
<dbReference type="PANTHER" id="PTHR43284">
    <property type="entry name" value="ASPARAGINE SYNTHETASE (GLUTAMINE-HYDROLYZING)"/>
    <property type="match status" value="1"/>
</dbReference>
<evidence type="ECO:0000256" key="3">
    <source>
        <dbReference type="ARBA" id="ARBA00048741"/>
    </source>
</evidence>
<dbReference type="GO" id="GO:0004066">
    <property type="term" value="F:asparagine synthase (glutamine-hydrolyzing) activity"/>
    <property type="evidence" value="ECO:0007669"/>
    <property type="project" value="UniProtKB-EC"/>
</dbReference>
<dbReference type="PANTHER" id="PTHR43284:SF1">
    <property type="entry name" value="ASPARAGINE SYNTHETASE"/>
    <property type="match status" value="1"/>
</dbReference>
<dbReference type="InterPro" id="IPR029055">
    <property type="entry name" value="Ntn_hydrolases_N"/>
</dbReference>
<dbReference type="SUPFAM" id="SSF52402">
    <property type="entry name" value="Adenine nucleotide alpha hydrolases-like"/>
    <property type="match status" value="1"/>
</dbReference>
<accession>A0A7W8KHE4</accession>
<dbReference type="Proteomes" id="UP000539473">
    <property type="component" value="Unassembled WGS sequence"/>
</dbReference>
<dbReference type="Proteomes" id="UP000619376">
    <property type="component" value="Unassembled WGS sequence"/>
</dbReference>
<evidence type="ECO:0000256" key="1">
    <source>
        <dbReference type="ARBA" id="ARBA00005187"/>
    </source>
</evidence>
<dbReference type="Gene3D" id="3.60.20.10">
    <property type="entry name" value="Glutamine Phosphoribosylpyrophosphate, subunit 1, domain 1"/>
    <property type="match status" value="1"/>
</dbReference>
<comment type="caution">
    <text evidence="6">The sequence shown here is derived from an EMBL/GenBank/DDBJ whole genome shotgun (WGS) entry which is preliminary data.</text>
</comment>
<reference evidence="5" key="4">
    <citation type="submission" date="2024-05" db="EMBL/GenBank/DDBJ databases">
        <authorList>
            <person name="Sun Q."/>
            <person name="Zhou Y."/>
        </authorList>
    </citation>
    <scope>NUCLEOTIDE SEQUENCE</scope>
    <source>
        <strain evidence="5">CGMCC 1.18437</strain>
    </source>
</reference>
<protein>
    <recommendedName>
        <fullName evidence="2">asparagine synthase (glutamine-hydrolyzing)</fullName>
        <ecNumber evidence="2">6.3.5.4</ecNumber>
    </recommendedName>
</protein>
<name>A0A7W8KHE4_9DEIO</name>
<dbReference type="InterPro" id="IPR014729">
    <property type="entry name" value="Rossmann-like_a/b/a_fold"/>
</dbReference>
<dbReference type="AlphaFoldDB" id="A0A7W8KHE4"/>
<proteinExistence type="predicted"/>